<keyword evidence="6" id="KW-0808">Transferase</keyword>
<reference evidence="11" key="1">
    <citation type="journal article" date="2019" name="Plant J.">
        <title>Chlorella vulgaris genome assembly and annotation reveals the molecular basis for metabolic acclimation to high light conditions.</title>
        <authorList>
            <person name="Cecchin M."/>
            <person name="Marcolungo L."/>
            <person name="Rossato M."/>
            <person name="Girolomoni L."/>
            <person name="Cosentino E."/>
            <person name="Cuine S."/>
            <person name="Li-Beisson Y."/>
            <person name="Delledonne M."/>
            <person name="Ballottari M."/>
        </authorList>
    </citation>
    <scope>NUCLEOTIDE SEQUENCE</scope>
    <source>
        <strain evidence="11">211/11P</strain>
    </source>
</reference>
<feature type="compositionally biased region" description="Low complexity" evidence="10">
    <location>
        <begin position="223"/>
        <end position="235"/>
    </location>
</feature>
<organism evidence="11 12">
    <name type="scientific">Chlorella vulgaris</name>
    <name type="common">Green alga</name>
    <dbReference type="NCBI Taxonomy" id="3077"/>
    <lineage>
        <taxon>Eukaryota</taxon>
        <taxon>Viridiplantae</taxon>
        <taxon>Chlorophyta</taxon>
        <taxon>core chlorophytes</taxon>
        <taxon>Trebouxiophyceae</taxon>
        <taxon>Chlorellales</taxon>
        <taxon>Chlorellaceae</taxon>
        <taxon>Chlorella clade</taxon>
        <taxon>Chlorella</taxon>
    </lineage>
</organism>
<dbReference type="InterPro" id="IPR019410">
    <property type="entry name" value="Methyltransf_16"/>
</dbReference>
<dbReference type="EC" id="2.1.1.85" evidence="3"/>
<accession>A0A9D4THL8</accession>
<evidence type="ECO:0000256" key="2">
    <source>
        <dbReference type="ARBA" id="ARBA00004496"/>
    </source>
</evidence>
<dbReference type="EMBL" id="SIDB01000011">
    <property type="protein sequence ID" value="KAI3425785.1"/>
    <property type="molecule type" value="Genomic_DNA"/>
</dbReference>
<keyword evidence="4" id="KW-0963">Cytoplasm</keyword>
<dbReference type="Gene3D" id="3.40.50.150">
    <property type="entry name" value="Vaccinia Virus protein VP39"/>
    <property type="match status" value="1"/>
</dbReference>
<evidence type="ECO:0000256" key="5">
    <source>
        <dbReference type="ARBA" id="ARBA00022603"/>
    </source>
</evidence>
<keyword evidence="8" id="KW-0539">Nucleus</keyword>
<dbReference type="GO" id="GO:0005634">
    <property type="term" value="C:nucleus"/>
    <property type="evidence" value="ECO:0007669"/>
    <property type="project" value="UniProtKB-SubCell"/>
</dbReference>
<evidence type="ECO:0000256" key="4">
    <source>
        <dbReference type="ARBA" id="ARBA00022490"/>
    </source>
</evidence>
<comment type="similarity">
    <text evidence="9">Belongs to the methyltransferase superfamily. METTL18 family.</text>
</comment>
<evidence type="ECO:0000313" key="11">
    <source>
        <dbReference type="EMBL" id="KAI3425785.1"/>
    </source>
</evidence>
<keyword evidence="12" id="KW-1185">Reference proteome</keyword>
<keyword evidence="7" id="KW-0949">S-adenosyl-L-methionine</keyword>
<proteinExistence type="inferred from homology"/>
<keyword evidence="5" id="KW-0489">Methyltransferase</keyword>
<evidence type="ECO:0000256" key="10">
    <source>
        <dbReference type="SAM" id="MobiDB-lite"/>
    </source>
</evidence>
<feature type="region of interest" description="Disordered" evidence="10">
    <location>
        <begin position="118"/>
        <end position="158"/>
    </location>
</feature>
<gene>
    <name evidence="11" type="ORF">D9Q98_007760</name>
</gene>
<dbReference type="SUPFAM" id="SSF53335">
    <property type="entry name" value="S-adenosyl-L-methionine-dependent methyltransferases"/>
    <property type="match status" value="1"/>
</dbReference>
<dbReference type="InterPro" id="IPR029063">
    <property type="entry name" value="SAM-dependent_MTases_sf"/>
</dbReference>
<feature type="compositionally biased region" description="Low complexity" evidence="10">
    <location>
        <begin position="118"/>
        <end position="127"/>
    </location>
</feature>
<feature type="region of interest" description="Disordered" evidence="10">
    <location>
        <begin position="223"/>
        <end position="255"/>
    </location>
</feature>
<dbReference type="GO" id="GO:0018064">
    <property type="term" value="F:protein-L-histidine N-tele-methyltransferase activity"/>
    <property type="evidence" value="ECO:0007669"/>
    <property type="project" value="UniProtKB-EC"/>
</dbReference>
<evidence type="ECO:0000256" key="6">
    <source>
        <dbReference type="ARBA" id="ARBA00022679"/>
    </source>
</evidence>
<evidence type="ECO:0000256" key="8">
    <source>
        <dbReference type="ARBA" id="ARBA00023242"/>
    </source>
</evidence>
<protein>
    <recommendedName>
        <fullName evidence="3">protein-histidine N-methyltransferase</fullName>
        <ecNumber evidence="3">2.1.1.85</ecNumber>
    </recommendedName>
</protein>
<evidence type="ECO:0000313" key="12">
    <source>
        <dbReference type="Proteomes" id="UP001055712"/>
    </source>
</evidence>
<comment type="subcellular location">
    <subcellularLocation>
        <location evidence="2">Cytoplasm</location>
    </subcellularLocation>
    <subcellularLocation>
        <location evidence="1">Nucleus</location>
    </subcellularLocation>
</comment>
<dbReference type="PANTHER" id="PTHR14614">
    <property type="entry name" value="HEPATOCELLULAR CARCINOMA-ASSOCIATED ANTIGEN"/>
    <property type="match status" value="1"/>
</dbReference>
<dbReference type="GO" id="GO:0032259">
    <property type="term" value="P:methylation"/>
    <property type="evidence" value="ECO:0007669"/>
    <property type="project" value="UniProtKB-KW"/>
</dbReference>
<evidence type="ECO:0000256" key="7">
    <source>
        <dbReference type="ARBA" id="ARBA00022691"/>
    </source>
</evidence>
<dbReference type="Proteomes" id="UP001055712">
    <property type="component" value="Unassembled WGS sequence"/>
</dbReference>
<evidence type="ECO:0000256" key="9">
    <source>
        <dbReference type="ARBA" id="ARBA00038126"/>
    </source>
</evidence>
<evidence type="ECO:0000256" key="3">
    <source>
        <dbReference type="ARBA" id="ARBA00012533"/>
    </source>
</evidence>
<sequence length="369" mass="38547">MFKFGFADPAAQAATDGGAGAGEAAAATATSQVVAAAEEVAASEGRPTGSQEIVFISPQLTLFKGVISNAQAATLLSDERVESNDLIAGVYEGGFKSWEGGVDLSQFLAAALDHQQQRQQQSTTSLQQKDEARAVQQREVEEERREEEGREQEGAALPAVALSSGSRVIELGCGHGLPGLVALRAGAEVHFQDYNRSVLTTLTIPNVEANSGAWTTLHSSGGAAAADAADGPDASNSGTDAAHPPGPAPNRSAAPPRARYFSGSWDALPAELERLGLHHTYDLVLTAETIYSVEAMGSLFRCIKACLRPETGVAYIAAKSYYFGVGGGTAAFQQLVQRDGGYSCRAVAVVDDGLSNKREVLELAPLQPQ</sequence>
<feature type="compositionally biased region" description="Basic and acidic residues" evidence="10">
    <location>
        <begin position="128"/>
        <end position="153"/>
    </location>
</feature>
<reference evidence="11" key="2">
    <citation type="submission" date="2020-11" db="EMBL/GenBank/DDBJ databases">
        <authorList>
            <person name="Cecchin M."/>
            <person name="Marcolungo L."/>
            <person name="Rossato M."/>
            <person name="Girolomoni L."/>
            <person name="Cosentino E."/>
            <person name="Cuine S."/>
            <person name="Li-Beisson Y."/>
            <person name="Delledonne M."/>
            <person name="Ballottari M."/>
        </authorList>
    </citation>
    <scope>NUCLEOTIDE SEQUENCE</scope>
    <source>
        <strain evidence="11">211/11P</strain>
        <tissue evidence="11">Whole cell</tissue>
    </source>
</reference>
<name>A0A9D4THL8_CHLVU</name>
<dbReference type="GO" id="GO:0005737">
    <property type="term" value="C:cytoplasm"/>
    <property type="evidence" value="ECO:0007669"/>
    <property type="project" value="UniProtKB-SubCell"/>
</dbReference>
<dbReference type="AlphaFoldDB" id="A0A9D4THL8"/>
<comment type="caution">
    <text evidence="11">The sequence shown here is derived from an EMBL/GenBank/DDBJ whole genome shotgun (WGS) entry which is preliminary data.</text>
</comment>
<evidence type="ECO:0000256" key="1">
    <source>
        <dbReference type="ARBA" id="ARBA00004123"/>
    </source>
</evidence>
<dbReference type="OrthoDB" id="1723750at2759"/>
<dbReference type="PANTHER" id="PTHR14614:SF39">
    <property type="entry name" value="HISTIDINE PROTEIN METHYLTRANSFERASE 1 HOMOLOG"/>
    <property type="match status" value="1"/>
</dbReference>